<reference evidence="1 2" key="1">
    <citation type="journal article" date="2015" name="Stand. Genomic Sci.">
        <title>Genome sequence of a native-feather degrading extremely thermophilic Eubacterium, Fervidobacterium islandicum AW-1.</title>
        <authorList>
            <person name="Lee Y.J."/>
            <person name="Jeong H."/>
            <person name="Park G.S."/>
            <person name="Kwak Y."/>
            <person name="Lee S.J."/>
            <person name="Lee S.J."/>
            <person name="Park M.K."/>
            <person name="Kim J.Y."/>
            <person name="Kang H.K."/>
            <person name="Shin J.H."/>
            <person name="Lee D.W."/>
        </authorList>
    </citation>
    <scope>NUCLEOTIDE SEQUENCE [LARGE SCALE GENOMIC DNA]</scope>
    <source>
        <strain evidence="1 2">AW-1</strain>
    </source>
</reference>
<name>A0AAJ5LCZ4_FERIS</name>
<organism evidence="1 2">
    <name type="scientific">Fervidobacterium islandicum</name>
    <dbReference type="NCBI Taxonomy" id="2423"/>
    <lineage>
        <taxon>Bacteria</taxon>
        <taxon>Thermotogati</taxon>
        <taxon>Thermotogota</taxon>
        <taxon>Thermotogae</taxon>
        <taxon>Thermotogales</taxon>
        <taxon>Fervidobacteriaceae</taxon>
        <taxon>Fervidobacterium</taxon>
    </lineage>
</organism>
<keyword evidence="2" id="KW-1185">Reference proteome</keyword>
<dbReference type="AlphaFoldDB" id="A0AAJ5LCZ4"/>
<dbReference type="EMBL" id="CP014334">
    <property type="protein sequence ID" value="UOE96743.1"/>
    <property type="molecule type" value="Genomic_DNA"/>
</dbReference>
<accession>A0AAJ5LCZ4</accession>
<sequence length="54" mass="5789">MSIYGPKIGIMGNASLSGKIANTINGMVLVYTATENILSQVTYSIPIPRYGIKK</sequence>
<proteinExistence type="predicted"/>
<evidence type="ECO:0000313" key="2">
    <source>
        <dbReference type="Proteomes" id="UP000093740"/>
    </source>
</evidence>
<gene>
    <name evidence="1" type="ORF">NA23_10720</name>
</gene>
<dbReference type="RefSeq" id="WP_249477016.1">
    <property type="nucleotide sequence ID" value="NZ_CP014334.2"/>
</dbReference>
<evidence type="ECO:0000313" key="1">
    <source>
        <dbReference type="EMBL" id="UOE96743.1"/>
    </source>
</evidence>
<dbReference type="Proteomes" id="UP000093740">
    <property type="component" value="Chromosome"/>
</dbReference>
<protein>
    <submittedName>
        <fullName evidence="1">Uncharacterized protein</fullName>
    </submittedName>
</protein>
<dbReference type="KEGG" id="fia:NA23_10720"/>